<dbReference type="Gene3D" id="1.10.287.470">
    <property type="entry name" value="Helix hairpin bin"/>
    <property type="match status" value="1"/>
</dbReference>
<evidence type="ECO:0000313" key="8">
    <source>
        <dbReference type="EMBL" id="QJR16121.1"/>
    </source>
</evidence>
<dbReference type="NCBIfam" id="TIGR01730">
    <property type="entry name" value="RND_mfp"/>
    <property type="match status" value="1"/>
</dbReference>
<evidence type="ECO:0000256" key="3">
    <source>
        <dbReference type="SAM" id="SignalP"/>
    </source>
</evidence>
<feature type="domain" description="YknX-like C-terminal permuted SH3-like" evidence="7">
    <location>
        <begin position="304"/>
        <end position="368"/>
    </location>
</feature>
<dbReference type="Gene3D" id="2.40.420.20">
    <property type="match status" value="1"/>
</dbReference>
<dbReference type="Pfam" id="PF25954">
    <property type="entry name" value="Beta-barrel_RND_2"/>
    <property type="match status" value="1"/>
</dbReference>
<accession>A0A6M4H967</accession>
<dbReference type="FunFam" id="2.40.30.170:FF:000010">
    <property type="entry name" value="Efflux RND transporter periplasmic adaptor subunit"/>
    <property type="match status" value="1"/>
</dbReference>
<dbReference type="GO" id="GO:1990281">
    <property type="term" value="C:efflux pump complex"/>
    <property type="evidence" value="ECO:0007669"/>
    <property type="project" value="TreeGrafter"/>
</dbReference>
<dbReference type="GO" id="GO:0015562">
    <property type="term" value="F:efflux transmembrane transporter activity"/>
    <property type="evidence" value="ECO:0007669"/>
    <property type="project" value="TreeGrafter"/>
</dbReference>
<evidence type="ECO:0000259" key="5">
    <source>
        <dbReference type="Pfam" id="PF25917"/>
    </source>
</evidence>
<name>A0A6M4H967_9PROT</name>
<dbReference type="InterPro" id="IPR058625">
    <property type="entry name" value="MdtA-like_BSH"/>
</dbReference>
<feature type="signal peptide" evidence="3">
    <location>
        <begin position="1"/>
        <end position="23"/>
    </location>
</feature>
<feature type="domain" description="Multidrug resistance protein MdtA-like alpha-helical hairpin" evidence="4">
    <location>
        <begin position="116"/>
        <end position="179"/>
    </location>
</feature>
<dbReference type="EMBL" id="CP053073">
    <property type="protein sequence ID" value="QJR16121.1"/>
    <property type="molecule type" value="Genomic_DNA"/>
</dbReference>
<evidence type="ECO:0000259" key="4">
    <source>
        <dbReference type="Pfam" id="PF25876"/>
    </source>
</evidence>
<feature type="chain" id="PRO_5026985897" evidence="3">
    <location>
        <begin position="24"/>
        <end position="388"/>
    </location>
</feature>
<dbReference type="Pfam" id="PF25876">
    <property type="entry name" value="HH_MFP_RND"/>
    <property type="match status" value="1"/>
</dbReference>
<evidence type="ECO:0000313" key="9">
    <source>
        <dbReference type="Proteomes" id="UP000503096"/>
    </source>
</evidence>
<gene>
    <name evidence="8" type="primary">macA_2</name>
    <name evidence="8" type="ORF">DSM104440_02950</name>
</gene>
<reference evidence="8 9" key="1">
    <citation type="submission" date="2020-04" db="EMBL/GenBank/DDBJ databases">
        <title>Usitatibacter rugosus gen. nov., sp. nov. and Usitatibacter palustris sp. nov., novel members of Usitatibacteraceae fam. nov. within the order Nitrosomonadales isolated from soil.</title>
        <authorList>
            <person name="Huber K.J."/>
            <person name="Neumann-Schaal M."/>
            <person name="Geppert A."/>
            <person name="Luckner M."/>
            <person name="Wanner G."/>
            <person name="Overmann J."/>
        </authorList>
    </citation>
    <scope>NUCLEOTIDE SEQUENCE [LARGE SCALE GENOMIC DNA]</scope>
    <source>
        <strain evidence="8 9">Swamp67</strain>
    </source>
</reference>
<dbReference type="PANTHER" id="PTHR30469">
    <property type="entry name" value="MULTIDRUG RESISTANCE PROTEIN MDTA"/>
    <property type="match status" value="1"/>
</dbReference>
<proteinExistence type="inferred from homology"/>
<dbReference type="InterPro" id="IPR058792">
    <property type="entry name" value="Beta-barrel_RND_2"/>
</dbReference>
<evidence type="ECO:0000256" key="2">
    <source>
        <dbReference type="SAM" id="MobiDB-lite"/>
    </source>
</evidence>
<comment type="similarity">
    <text evidence="1">Belongs to the membrane fusion protein (MFP) (TC 8.A.1) family.</text>
</comment>
<dbReference type="Gene3D" id="2.40.30.170">
    <property type="match status" value="1"/>
</dbReference>
<evidence type="ECO:0000259" key="6">
    <source>
        <dbReference type="Pfam" id="PF25954"/>
    </source>
</evidence>
<dbReference type="Gene3D" id="2.40.50.100">
    <property type="match status" value="1"/>
</dbReference>
<keyword evidence="9" id="KW-1185">Reference proteome</keyword>
<sequence length="388" mass="41008">MTMKKKIVIATVAILAIAGTAFGITAMQGGGGKDKKDAKKDQKVTLEFTPADVAVVEVRELTRSIAFSGSLSPVVQTTVKAKVAGDINKVFVREGETVAQGQPLAQIDTADHQARLDSAAALHAESKAKLSIAEKNRENNQALLKQKFISQNAYDTTNSTYEGAAASVRSAEAQLRIAQRAMDDAAVRAPFAGIVSKKIVNPGEKVAIDSPLFGLVDLGRMEIEAPAPASEIPSVKPGQAVTFRVDGFDRTFEGRVERINPTTEANSRAIMLYISVANRDGALKGGMFAKGQIVLDKTQPAALIPATAVRDEAGQSYVFTIEDGKIVKRAVKVGATETQQGLIEVKSGLERGQNVVSARVSGLKDGQPAIMKPAMAKPSENAKTPKAG</sequence>
<evidence type="ECO:0000256" key="1">
    <source>
        <dbReference type="ARBA" id="ARBA00009477"/>
    </source>
</evidence>
<dbReference type="AlphaFoldDB" id="A0A6M4H967"/>
<evidence type="ECO:0000259" key="7">
    <source>
        <dbReference type="Pfam" id="PF25989"/>
    </source>
</evidence>
<protein>
    <submittedName>
        <fullName evidence="8">Macrolide export protein MacA</fullName>
    </submittedName>
</protein>
<dbReference type="InterPro" id="IPR058637">
    <property type="entry name" value="YknX-like_C"/>
</dbReference>
<dbReference type="KEGG" id="upl:DSM104440_02950"/>
<organism evidence="8 9">
    <name type="scientific">Usitatibacter palustris</name>
    <dbReference type="NCBI Taxonomy" id="2732487"/>
    <lineage>
        <taxon>Bacteria</taxon>
        <taxon>Pseudomonadati</taxon>
        <taxon>Pseudomonadota</taxon>
        <taxon>Betaproteobacteria</taxon>
        <taxon>Nitrosomonadales</taxon>
        <taxon>Usitatibacteraceae</taxon>
        <taxon>Usitatibacter</taxon>
    </lineage>
</organism>
<dbReference type="InParanoid" id="A0A6M4H967"/>
<dbReference type="Proteomes" id="UP000503096">
    <property type="component" value="Chromosome"/>
</dbReference>
<dbReference type="InterPro" id="IPR006143">
    <property type="entry name" value="RND_pump_MFP"/>
</dbReference>
<dbReference type="Pfam" id="PF25917">
    <property type="entry name" value="BSH_RND"/>
    <property type="match status" value="1"/>
</dbReference>
<dbReference type="InterPro" id="IPR058624">
    <property type="entry name" value="MdtA-like_HH"/>
</dbReference>
<dbReference type="Pfam" id="PF25989">
    <property type="entry name" value="YknX_C"/>
    <property type="match status" value="1"/>
</dbReference>
<feature type="domain" description="Multidrug resistance protein MdtA-like barrel-sandwich hybrid" evidence="5">
    <location>
        <begin position="77"/>
        <end position="207"/>
    </location>
</feature>
<keyword evidence="3" id="KW-0732">Signal</keyword>
<feature type="domain" description="CusB-like beta-barrel" evidence="6">
    <location>
        <begin position="223"/>
        <end position="293"/>
    </location>
</feature>
<dbReference type="SUPFAM" id="SSF111369">
    <property type="entry name" value="HlyD-like secretion proteins"/>
    <property type="match status" value="1"/>
</dbReference>
<feature type="region of interest" description="Disordered" evidence="2">
    <location>
        <begin position="367"/>
        <end position="388"/>
    </location>
</feature>